<dbReference type="InterPro" id="IPR050189">
    <property type="entry name" value="MFS_Efflux_Transporters"/>
</dbReference>
<feature type="transmembrane region" description="Helical" evidence="6">
    <location>
        <begin position="68"/>
        <end position="88"/>
    </location>
</feature>
<evidence type="ECO:0000256" key="3">
    <source>
        <dbReference type="ARBA" id="ARBA00022692"/>
    </source>
</evidence>
<reference evidence="8 9" key="1">
    <citation type="submission" date="2017-04" db="EMBL/GenBank/DDBJ databases">
        <authorList>
            <person name="Afonso C.L."/>
            <person name="Miller P.J."/>
            <person name="Scott M.A."/>
            <person name="Spackman E."/>
            <person name="Goraichik I."/>
            <person name="Dimitrov K.M."/>
            <person name="Suarez D.L."/>
            <person name="Swayne D.E."/>
        </authorList>
    </citation>
    <scope>NUCLEOTIDE SEQUENCE [LARGE SCALE GENOMIC DNA]</scope>
    <source>
        <strain evidence="8 9">USBA 355</strain>
    </source>
</reference>
<dbReference type="Pfam" id="PF07690">
    <property type="entry name" value="MFS_1"/>
    <property type="match status" value="1"/>
</dbReference>
<feature type="transmembrane region" description="Helical" evidence="6">
    <location>
        <begin position="153"/>
        <end position="175"/>
    </location>
</feature>
<accession>A0A1Y6BM42</accession>
<evidence type="ECO:0000256" key="5">
    <source>
        <dbReference type="ARBA" id="ARBA00023136"/>
    </source>
</evidence>
<dbReference type="AlphaFoldDB" id="A0A1Y6BM42"/>
<feature type="domain" description="Major facilitator superfamily (MFS) profile" evidence="7">
    <location>
        <begin position="3"/>
        <end position="380"/>
    </location>
</feature>
<evidence type="ECO:0000256" key="6">
    <source>
        <dbReference type="SAM" id="Phobius"/>
    </source>
</evidence>
<dbReference type="InterPro" id="IPR036259">
    <property type="entry name" value="MFS_trans_sf"/>
</dbReference>
<dbReference type="CDD" id="cd17324">
    <property type="entry name" value="MFS_NepI_like"/>
    <property type="match status" value="1"/>
</dbReference>
<organism evidence="8 9">
    <name type="scientific">Tistlia consotensis USBA 355</name>
    <dbReference type="NCBI Taxonomy" id="560819"/>
    <lineage>
        <taxon>Bacteria</taxon>
        <taxon>Pseudomonadati</taxon>
        <taxon>Pseudomonadota</taxon>
        <taxon>Alphaproteobacteria</taxon>
        <taxon>Rhodospirillales</taxon>
        <taxon>Rhodovibrionaceae</taxon>
        <taxon>Tistlia</taxon>
    </lineage>
</organism>
<keyword evidence="5 6" id="KW-0472">Membrane</keyword>
<gene>
    <name evidence="8" type="ORF">SAMN05428998_10496</name>
</gene>
<name>A0A1Y6BM42_9PROT</name>
<keyword evidence="3 6" id="KW-0812">Transmembrane</keyword>
<feature type="transmembrane region" description="Helical" evidence="6">
    <location>
        <begin position="94"/>
        <end position="115"/>
    </location>
</feature>
<evidence type="ECO:0000313" key="8">
    <source>
        <dbReference type="EMBL" id="SMF07882.1"/>
    </source>
</evidence>
<keyword evidence="2" id="KW-1003">Cell membrane</keyword>
<feature type="transmembrane region" description="Helical" evidence="6">
    <location>
        <begin position="196"/>
        <end position="226"/>
    </location>
</feature>
<keyword evidence="9" id="KW-1185">Reference proteome</keyword>
<evidence type="ECO:0000256" key="4">
    <source>
        <dbReference type="ARBA" id="ARBA00022989"/>
    </source>
</evidence>
<feature type="transmembrane region" description="Helical" evidence="6">
    <location>
        <begin position="356"/>
        <end position="378"/>
    </location>
</feature>
<dbReference type="Proteomes" id="UP000192917">
    <property type="component" value="Unassembled WGS sequence"/>
</dbReference>
<dbReference type="GO" id="GO:0005886">
    <property type="term" value="C:plasma membrane"/>
    <property type="evidence" value="ECO:0007669"/>
    <property type="project" value="UniProtKB-SubCell"/>
</dbReference>
<sequence>MPLILLLGLAGFASAVSLRATDPMLGLVAGDLGVTLQQAALLSSAYTLPYALMQVVLGPVGDAIGKALLIRIALAVLTVGLALSAVAPTYGTVMAARILAGGFAGGIIPGAMALIGDRVPWSGRQVAISRFLIAVILGQVCGSAAGGPVAELLGWRAVFGLSAGLTALVCAATLLGLRGQGGPRARLSFADARSRYVSVLANPVSLAVFATVALEGFLVLGAFPFVAPMLGGHGGSGAFEAGIVLVAFAGGGVLYSLTVRHLVAGLGQWRMMQAGGVLFGLCYLSMALPLAWPAVGAVFLVAGFAFYMLHNSLQTQATELAPTARGSAVALFAASFFLGQGAGPVVYGALAHRAGFTAPFLLAGTLMIALGFLGVRLIRR</sequence>
<keyword evidence="4 6" id="KW-1133">Transmembrane helix</keyword>
<feature type="transmembrane region" description="Helical" evidence="6">
    <location>
        <begin position="127"/>
        <end position="147"/>
    </location>
</feature>
<dbReference type="STRING" id="560819.SAMN05428998_10496"/>
<evidence type="ECO:0000256" key="2">
    <source>
        <dbReference type="ARBA" id="ARBA00022475"/>
    </source>
</evidence>
<evidence type="ECO:0000259" key="7">
    <source>
        <dbReference type="PROSITE" id="PS50850"/>
    </source>
</evidence>
<dbReference type="InterPro" id="IPR011701">
    <property type="entry name" value="MFS"/>
</dbReference>
<dbReference type="Gene3D" id="1.20.1250.20">
    <property type="entry name" value="MFS general substrate transporter like domains"/>
    <property type="match status" value="1"/>
</dbReference>
<protein>
    <submittedName>
        <fullName evidence="8">Predicted arabinose efflux permease, MFS family</fullName>
    </submittedName>
</protein>
<evidence type="ECO:0000313" key="9">
    <source>
        <dbReference type="Proteomes" id="UP000192917"/>
    </source>
</evidence>
<dbReference type="SUPFAM" id="SSF103473">
    <property type="entry name" value="MFS general substrate transporter"/>
    <property type="match status" value="1"/>
</dbReference>
<dbReference type="PROSITE" id="PS50850">
    <property type="entry name" value="MFS"/>
    <property type="match status" value="1"/>
</dbReference>
<dbReference type="PANTHER" id="PTHR43124:SF3">
    <property type="entry name" value="CHLORAMPHENICOL EFFLUX PUMP RV0191"/>
    <property type="match status" value="1"/>
</dbReference>
<evidence type="ECO:0000256" key="1">
    <source>
        <dbReference type="ARBA" id="ARBA00004651"/>
    </source>
</evidence>
<dbReference type="RefSeq" id="WP_085121802.1">
    <property type="nucleotide sequence ID" value="NZ_FWZX01000004.1"/>
</dbReference>
<feature type="transmembrane region" description="Helical" evidence="6">
    <location>
        <begin position="238"/>
        <end position="257"/>
    </location>
</feature>
<dbReference type="PANTHER" id="PTHR43124">
    <property type="entry name" value="PURINE EFFLUX PUMP PBUE"/>
    <property type="match status" value="1"/>
</dbReference>
<feature type="transmembrane region" description="Helical" evidence="6">
    <location>
        <begin position="35"/>
        <end position="56"/>
    </location>
</feature>
<dbReference type="EMBL" id="FWZX01000004">
    <property type="protein sequence ID" value="SMF07882.1"/>
    <property type="molecule type" value="Genomic_DNA"/>
</dbReference>
<feature type="transmembrane region" description="Helical" evidence="6">
    <location>
        <begin position="292"/>
        <end position="309"/>
    </location>
</feature>
<dbReference type="InterPro" id="IPR020846">
    <property type="entry name" value="MFS_dom"/>
</dbReference>
<dbReference type="GO" id="GO:0022857">
    <property type="term" value="F:transmembrane transporter activity"/>
    <property type="evidence" value="ECO:0007669"/>
    <property type="project" value="InterPro"/>
</dbReference>
<proteinExistence type="predicted"/>
<feature type="transmembrane region" description="Helical" evidence="6">
    <location>
        <begin position="269"/>
        <end position="286"/>
    </location>
</feature>
<feature type="transmembrane region" description="Helical" evidence="6">
    <location>
        <begin position="329"/>
        <end position="350"/>
    </location>
</feature>
<comment type="subcellular location">
    <subcellularLocation>
        <location evidence="1">Cell membrane</location>
        <topology evidence="1">Multi-pass membrane protein</topology>
    </subcellularLocation>
</comment>